<dbReference type="GO" id="GO:0047733">
    <property type="term" value="F:CDP-glucose 4,6-dehydratase activity"/>
    <property type="evidence" value="ECO:0007669"/>
    <property type="project" value="UniProtKB-EC"/>
</dbReference>
<reference evidence="2 3" key="1">
    <citation type="submission" date="2023-02" db="EMBL/GenBank/DDBJ databases">
        <title>Bacterial whole genomic sequence of Curvibacter sp. HBC61.</title>
        <authorList>
            <person name="Le V."/>
            <person name="Ko S.-R."/>
            <person name="Ahn C.-Y."/>
            <person name="Oh H.-M."/>
        </authorList>
    </citation>
    <scope>NUCLEOTIDE SEQUENCE [LARGE SCALE GENOMIC DNA]</scope>
    <source>
        <strain evidence="2 3">HBC61</strain>
    </source>
</reference>
<protein>
    <submittedName>
        <fullName evidence="2">CDP-glucose 4,6-dehydratase</fullName>
        <ecNumber evidence="2">4.2.1.45</ecNumber>
    </submittedName>
</protein>
<dbReference type="InterPro" id="IPR013445">
    <property type="entry name" value="CDP_4_6_deHydtase"/>
</dbReference>
<dbReference type="CDD" id="cd05252">
    <property type="entry name" value="CDP_GD_SDR_e"/>
    <property type="match status" value="1"/>
</dbReference>
<comment type="caution">
    <text evidence="2">The sequence shown here is derived from an EMBL/GenBank/DDBJ whole genome shotgun (WGS) entry which is preliminary data.</text>
</comment>
<dbReference type="EC" id="4.2.1.45" evidence="2"/>
<gene>
    <name evidence="2" type="primary">rfbG</name>
    <name evidence="2" type="ORF">PSQ40_16120</name>
</gene>
<dbReference type="PANTHER" id="PTHR43000">
    <property type="entry name" value="DTDP-D-GLUCOSE 4,6-DEHYDRATASE-RELATED"/>
    <property type="match status" value="1"/>
</dbReference>
<dbReference type="InterPro" id="IPR016040">
    <property type="entry name" value="NAD(P)-bd_dom"/>
</dbReference>
<keyword evidence="2" id="KW-0456">Lyase</keyword>
<evidence type="ECO:0000313" key="2">
    <source>
        <dbReference type="EMBL" id="MDD0840112.1"/>
    </source>
</evidence>
<dbReference type="SUPFAM" id="SSF51735">
    <property type="entry name" value="NAD(P)-binding Rossmann-fold domains"/>
    <property type="match status" value="1"/>
</dbReference>
<dbReference type="NCBIfam" id="TIGR02622">
    <property type="entry name" value="CDP_4_6_dhtase"/>
    <property type="match status" value="1"/>
</dbReference>
<accession>A0ABT5N4T9</accession>
<proteinExistence type="predicted"/>
<evidence type="ECO:0000259" key="1">
    <source>
        <dbReference type="Pfam" id="PF16363"/>
    </source>
</evidence>
<evidence type="ECO:0000313" key="3">
    <source>
        <dbReference type="Proteomes" id="UP001528673"/>
    </source>
</evidence>
<sequence>MVNAAFWAGKRVFVTGHTGFKGSWLCLWLSAMGARVSGYALAPSTQPNLFEAAAVAQGLAQHTLGDIRDLAALRHAMAEAAPEIVLHLAAQPLVPRSYEDPLETWSSNVMGTAQVLEAVRLQPGVRAVLVVSSDKCYENQEWAWGYRESDPMGGHDPYSASKGCTELVVASYRRAFLAGQGIALGSARAGNVIGGGDWTPTRLVPDVLAAFAAGRPVTLRQPGAIRPWQHVLDPLRGYLVLAQKLYQEGAPWAEGWNFGPAPSDARTVAWVVEQLARAWGPDAAWAVESGERPHEAHTLKLDCSQAHSRLGWQPRWSAASALQHTLDWYRAWQAGADMRQHSLAQIIEFESAA</sequence>
<dbReference type="Pfam" id="PF16363">
    <property type="entry name" value="GDP_Man_Dehyd"/>
    <property type="match status" value="1"/>
</dbReference>
<keyword evidence="3" id="KW-1185">Reference proteome</keyword>
<dbReference type="EMBL" id="JAQSIP010000008">
    <property type="protein sequence ID" value="MDD0840112.1"/>
    <property type="molecule type" value="Genomic_DNA"/>
</dbReference>
<name>A0ABT5N4T9_9BURK</name>
<dbReference type="Gene3D" id="3.40.50.720">
    <property type="entry name" value="NAD(P)-binding Rossmann-like Domain"/>
    <property type="match status" value="1"/>
</dbReference>
<dbReference type="InterPro" id="IPR036291">
    <property type="entry name" value="NAD(P)-bd_dom_sf"/>
</dbReference>
<dbReference type="RefSeq" id="WP_273953061.1">
    <property type="nucleotide sequence ID" value="NZ_JAQSIP010000008.1"/>
</dbReference>
<feature type="domain" description="NAD(P)-binding" evidence="1">
    <location>
        <begin position="13"/>
        <end position="323"/>
    </location>
</feature>
<organism evidence="2 3">
    <name type="scientific">Curvibacter cyanobacteriorum</name>
    <dbReference type="NCBI Taxonomy" id="3026422"/>
    <lineage>
        <taxon>Bacteria</taxon>
        <taxon>Pseudomonadati</taxon>
        <taxon>Pseudomonadota</taxon>
        <taxon>Betaproteobacteria</taxon>
        <taxon>Burkholderiales</taxon>
        <taxon>Comamonadaceae</taxon>
        <taxon>Curvibacter</taxon>
    </lineage>
</organism>
<dbReference type="Gene3D" id="3.90.25.10">
    <property type="entry name" value="UDP-galactose 4-epimerase, domain 1"/>
    <property type="match status" value="1"/>
</dbReference>
<dbReference type="Proteomes" id="UP001528673">
    <property type="component" value="Unassembled WGS sequence"/>
</dbReference>